<dbReference type="STRING" id="335543.Sfum_2418"/>
<dbReference type="EMBL" id="CP000478">
    <property type="protein sequence ID" value="ABK18099.1"/>
    <property type="molecule type" value="Genomic_DNA"/>
</dbReference>
<keyword evidence="2" id="KW-0732">Signal</keyword>
<gene>
    <name evidence="4" type="ordered locus">Sfum_2418</name>
</gene>
<dbReference type="eggNOG" id="COG0308">
    <property type="taxonomic scope" value="Bacteria"/>
</dbReference>
<accession>A0LKZ7</accession>
<feature type="transmembrane region" description="Helical" evidence="1">
    <location>
        <begin position="281"/>
        <end position="303"/>
    </location>
</feature>
<reference evidence="4 5" key="1">
    <citation type="submission" date="2006-10" db="EMBL/GenBank/DDBJ databases">
        <title>Complete sequence of Syntrophobacter fumaroxidans MPOB.</title>
        <authorList>
            <consortium name="US DOE Joint Genome Institute"/>
            <person name="Copeland A."/>
            <person name="Lucas S."/>
            <person name="Lapidus A."/>
            <person name="Barry K."/>
            <person name="Detter J.C."/>
            <person name="Glavina del Rio T."/>
            <person name="Hammon N."/>
            <person name="Israni S."/>
            <person name="Pitluck S."/>
            <person name="Goltsman E.G."/>
            <person name="Martinez M."/>
            <person name="Schmutz J."/>
            <person name="Larimer F."/>
            <person name="Land M."/>
            <person name="Hauser L."/>
            <person name="Kyrpides N."/>
            <person name="Kim E."/>
            <person name="Boone D.R."/>
            <person name="Brockman F."/>
            <person name="Culley D."/>
            <person name="Ferry J."/>
            <person name="Gunsalus R."/>
            <person name="McInerney M.J."/>
            <person name="Morrison M."/>
            <person name="Plugge C."/>
            <person name="Rohlin L."/>
            <person name="Scholten J."/>
            <person name="Sieber J."/>
            <person name="Stams A.J.M."/>
            <person name="Worm P."/>
            <person name="Henstra A.M."/>
            <person name="Richardson P."/>
        </authorList>
    </citation>
    <scope>NUCLEOTIDE SEQUENCE [LARGE SCALE GENOMIC DNA]</scope>
    <source>
        <strain evidence="5">DSM 10017 / MPOB</strain>
    </source>
</reference>
<dbReference type="Pfam" id="PF13485">
    <property type="entry name" value="Peptidase_MA_2"/>
    <property type="match status" value="1"/>
</dbReference>
<dbReference type="InParanoid" id="A0LKZ7"/>
<evidence type="ECO:0000256" key="2">
    <source>
        <dbReference type="SAM" id="SignalP"/>
    </source>
</evidence>
<feature type="domain" description="Peptidase MA-like" evidence="3">
    <location>
        <begin position="137"/>
        <end position="268"/>
    </location>
</feature>
<dbReference type="OrthoDB" id="240178at2"/>
<keyword evidence="1" id="KW-1133">Transmembrane helix</keyword>
<keyword evidence="1" id="KW-0472">Membrane</keyword>
<dbReference type="RefSeq" id="WP_011699267.1">
    <property type="nucleotide sequence ID" value="NC_008554.1"/>
</dbReference>
<feature type="chain" id="PRO_5002626313" description="Peptidase MA-like domain-containing protein" evidence="2">
    <location>
        <begin position="41"/>
        <end position="323"/>
    </location>
</feature>
<evidence type="ECO:0000313" key="4">
    <source>
        <dbReference type="EMBL" id="ABK18099.1"/>
    </source>
</evidence>
<evidence type="ECO:0000313" key="5">
    <source>
        <dbReference type="Proteomes" id="UP000001784"/>
    </source>
</evidence>
<organism evidence="4 5">
    <name type="scientific">Syntrophobacter fumaroxidans (strain DSM 10017 / MPOB)</name>
    <dbReference type="NCBI Taxonomy" id="335543"/>
    <lineage>
        <taxon>Bacteria</taxon>
        <taxon>Pseudomonadati</taxon>
        <taxon>Thermodesulfobacteriota</taxon>
        <taxon>Syntrophobacteria</taxon>
        <taxon>Syntrophobacterales</taxon>
        <taxon>Syntrophobacteraceae</taxon>
        <taxon>Syntrophobacter</taxon>
    </lineage>
</organism>
<protein>
    <recommendedName>
        <fullName evidence="3">Peptidase MA-like domain-containing protein</fullName>
    </recommendedName>
</protein>
<dbReference type="Proteomes" id="UP000001784">
    <property type="component" value="Chromosome"/>
</dbReference>
<dbReference type="InterPro" id="IPR039568">
    <property type="entry name" value="Peptidase_MA-like_dom"/>
</dbReference>
<dbReference type="KEGG" id="sfu:Sfum_2418"/>
<dbReference type="AlphaFoldDB" id="A0LKZ7"/>
<evidence type="ECO:0000256" key="1">
    <source>
        <dbReference type="SAM" id="Phobius"/>
    </source>
</evidence>
<name>A0LKZ7_SYNFM</name>
<dbReference type="HOGENOM" id="CLU_860325_0_0_7"/>
<keyword evidence="1" id="KW-0812">Transmembrane</keyword>
<sequence>MILLGAWKGLCVQVVRLAKRHLPVLLLLLSLLPVPCGSTAEVPELARSDGISVYGDPVLANLAAQIVQMYPRAKGDLEEIFGWEFRSRPDVLLIADRETFERMSGSRHFSAFAVPKARLVAINLPSVRTGTYLLYETFKHELCHLLLHDRIGEERLPKWLDEGVCQWVSGSLGELLIAGGTGATAADVASNPVPLARIARDFPDDQRSLMVAYETSRSFVEYISGRFGREGLLAVLNRLAAGDDPDRAFSAALSVPLAALEEDWRSGLRGGDIWLAWLGRYFYEVLFFIMALLAVAGGIRLAIRRRRYGEDEEEEDRWSGKDG</sequence>
<keyword evidence="5" id="KW-1185">Reference proteome</keyword>
<evidence type="ECO:0000259" key="3">
    <source>
        <dbReference type="Pfam" id="PF13485"/>
    </source>
</evidence>
<feature type="signal peptide" evidence="2">
    <location>
        <begin position="1"/>
        <end position="40"/>
    </location>
</feature>
<proteinExistence type="predicted"/>